<dbReference type="CDD" id="cd00060">
    <property type="entry name" value="FHA"/>
    <property type="match status" value="1"/>
</dbReference>
<feature type="domain" description="FHA" evidence="1">
    <location>
        <begin position="342"/>
        <end position="421"/>
    </location>
</feature>
<evidence type="ECO:0000313" key="3">
    <source>
        <dbReference type="Proteomes" id="UP001230268"/>
    </source>
</evidence>
<comment type="caution">
    <text evidence="2">The sequence shown here is derived from an EMBL/GenBank/DDBJ whole genome shotgun (WGS) entry which is preliminary data.</text>
</comment>
<accession>A0AAD8P9C8</accession>
<dbReference type="EMBL" id="JAVEPI010000002">
    <property type="protein sequence ID" value="KAK1443415.1"/>
    <property type="molecule type" value="Genomic_DNA"/>
</dbReference>
<name>A0AAD8P9C8_BABGI</name>
<protein>
    <recommendedName>
        <fullName evidence="1">FHA domain-containing protein</fullName>
    </recommendedName>
</protein>
<proteinExistence type="predicted"/>
<dbReference type="Proteomes" id="UP001230268">
    <property type="component" value="Unassembled WGS sequence"/>
</dbReference>
<dbReference type="Gene3D" id="2.60.200.20">
    <property type="match status" value="1"/>
</dbReference>
<evidence type="ECO:0000313" key="2">
    <source>
        <dbReference type="EMBL" id="KAK1443415.1"/>
    </source>
</evidence>
<reference evidence="2" key="1">
    <citation type="submission" date="2023-08" db="EMBL/GenBank/DDBJ databases">
        <title>Draft sequence of the Babesia gibsoni genome.</title>
        <authorList>
            <person name="Yamagishi J.Y."/>
            <person name="Xuan X.X."/>
        </authorList>
    </citation>
    <scope>NUCLEOTIDE SEQUENCE</scope>
    <source>
        <strain evidence="2">Azabu</strain>
    </source>
</reference>
<dbReference type="Pfam" id="PF00498">
    <property type="entry name" value="FHA"/>
    <property type="match status" value="1"/>
</dbReference>
<dbReference type="SUPFAM" id="SSF49879">
    <property type="entry name" value="SMAD/FHA domain"/>
    <property type="match status" value="1"/>
</dbReference>
<evidence type="ECO:0000259" key="1">
    <source>
        <dbReference type="Pfam" id="PF00498"/>
    </source>
</evidence>
<keyword evidence="3" id="KW-1185">Reference proteome</keyword>
<organism evidence="2 3">
    <name type="scientific">Babesia gibsoni</name>
    <dbReference type="NCBI Taxonomy" id="33632"/>
    <lineage>
        <taxon>Eukaryota</taxon>
        <taxon>Sar</taxon>
        <taxon>Alveolata</taxon>
        <taxon>Apicomplexa</taxon>
        <taxon>Aconoidasida</taxon>
        <taxon>Piroplasmida</taxon>
        <taxon>Babesiidae</taxon>
        <taxon>Babesia</taxon>
    </lineage>
</organism>
<dbReference type="InterPro" id="IPR000253">
    <property type="entry name" value="FHA_dom"/>
</dbReference>
<gene>
    <name evidence="2" type="ORF">BgAZ_202910</name>
</gene>
<dbReference type="InterPro" id="IPR008984">
    <property type="entry name" value="SMAD_FHA_dom_sf"/>
</dbReference>
<dbReference type="AlphaFoldDB" id="A0AAD8P9C8"/>
<sequence length="797" mass="87890">MADIAEEVVSRNAFEKMRLMSAGSFSDVDARMLKPLQLEDIVNGAVCKRPADFRTPRRKHHEYKMQRISSKVIESLNLESVRESHGGGYATYVRAGSACAVPSLTSEQSLPTSSGDQLMLPSVRSIISITSSDGSHITSPPMNRDEVNAMEISRRSTIQNVLCDEAMLTKQRTRLLSIEAAGDITAPGKGCPPEPLTLQDVDGGLGVPGFMKGAQNSSSCMSTTVVERNAAGSVYSQTDESGYVESDCEAYCVARKDWKNPPIALDALISTASAGSLNEFEMVKCEPAVKKGKALPKGCYTYSPNAHFGVLRLFLQGNKPNARQGDAASMPSRVVVNKSPFIIGCDPSCDLSFDKEKHRYLYKKHCKIVFTEYETKDEELKVLGMIAYKVDLHKINPDATVFVNGVQVRNKIQLKNGDSLCLCPKKLGITFTVAFRSREACVALLNQLDSLMLTPADQLPLPEKTTPLYEAVELGPGHEYNVSQGELDMEFDVIVSVFELYYGDPGIELANTPTSGLLPEGFDAAERNDDGAAEGENGGLTPLCAKVGMLRVKVEEEVDMTSNQCYQPTGLAAKPSSKDFCPTPVNLMSNLYTDDVNAPGNLLLSAYTTDMKKCNGDDVVVAPLWGTDQNDKDDSFKRLEAHKIAKLRALNTHAFPIVVDSSRSLCSERASACITVQRLRYLGHVKATYQTTMTELLPCIQQLIHGNGEGEVSQEDFVPSFDVLLKRKEEPLSEDECRYNWVFQLDFFDKDDPLFRRAIYASQKNVESDKTRLRALVDTILEQLNRSRVLYVQNKML</sequence>